<comment type="caution">
    <text evidence="1">The sequence shown here is derived from an EMBL/GenBank/DDBJ whole genome shotgun (WGS) entry which is preliminary data.</text>
</comment>
<dbReference type="GO" id="GO:0016853">
    <property type="term" value="F:isomerase activity"/>
    <property type="evidence" value="ECO:0007669"/>
    <property type="project" value="UniProtKB-KW"/>
</dbReference>
<dbReference type="PANTHER" id="PTHR12110:SF41">
    <property type="entry name" value="INOSOSE DEHYDRATASE"/>
    <property type="match status" value="1"/>
</dbReference>
<sequence length="254" mass="29363">MEKKKIAAQLYSVRKELAKNPEETFKALKEIGFEAVQLDGMRGHSPKEIKSLVDQYGFEIAGMHIKHDRFFHDIDGIIEEALLFNCKTIYDKYIDDEEQHLDGYVKTKQQLLRVQEQLKGLGFRVGLHCPEYDFNNQIEGVTVLDYITAPEYGLGIYAEPDTYWMSVAGKDPVEEFKKFSYRAPIVHLKDYKKGFDPKDMDNNLTELGSGDVRFDQIVRWGEANGVEYYCIEQDYSKIGMLHSLAKSFDYLLSI</sequence>
<evidence type="ECO:0000313" key="1">
    <source>
        <dbReference type="EMBL" id="OLF47605.1"/>
    </source>
</evidence>
<keyword evidence="2" id="KW-1185">Reference proteome</keyword>
<reference evidence="2" key="1">
    <citation type="submission" date="2016-12" db="EMBL/GenBank/DDBJ databases">
        <authorList>
            <person name="Gulvik C.A."/>
        </authorList>
    </citation>
    <scope>NUCLEOTIDE SEQUENCE [LARGE SCALE GENOMIC DNA]</scope>
    <source>
        <strain evidence="2">NED12-00049-6B</strain>
    </source>
</reference>
<name>A0A1Q8E738_9STRE</name>
<gene>
    <name evidence="1" type="ORF">BU202_06130</name>
</gene>
<dbReference type="AlphaFoldDB" id="A0A1Q8E738"/>
<dbReference type="RefSeq" id="WP_075104912.1">
    <property type="nucleotide sequence ID" value="NZ_MSJM01000005.1"/>
</dbReference>
<dbReference type="InterPro" id="IPR036237">
    <property type="entry name" value="Xyl_isomerase-like_sf"/>
</dbReference>
<accession>A0A1Q8E738</accession>
<dbReference type="Proteomes" id="UP000186890">
    <property type="component" value="Unassembled WGS sequence"/>
</dbReference>
<dbReference type="InterPro" id="IPR050312">
    <property type="entry name" value="IolE/XylAMocC-like"/>
</dbReference>
<dbReference type="EMBL" id="MSJM01000005">
    <property type="protein sequence ID" value="OLF47605.1"/>
    <property type="molecule type" value="Genomic_DNA"/>
</dbReference>
<dbReference type="SUPFAM" id="SSF51658">
    <property type="entry name" value="Xylose isomerase-like"/>
    <property type="match status" value="1"/>
</dbReference>
<proteinExistence type="predicted"/>
<dbReference type="PANTHER" id="PTHR12110">
    <property type="entry name" value="HYDROXYPYRUVATE ISOMERASE"/>
    <property type="match status" value="1"/>
</dbReference>
<dbReference type="OrthoDB" id="9798407at2"/>
<evidence type="ECO:0000313" key="2">
    <source>
        <dbReference type="Proteomes" id="UP000186890"/>
    </source>
</evidence>
<protein>
    <submittedName>
        <fullName evidence="1">Sugar phosphate isomerase</fullName>
    </submittedName>
</protein>
<dbReference type="Gene3D" id="3.20.20.150">
    <property type="entry name" value="Divalent-metal-dependent TIM barrel enzymes"/>
    <property type="match status" value="1"/>
</dbReference>
<keyword evidence="1" id="KW-0413">Isomerase</keyword>
<organism evidence="1 2">
    <name type="scientific">Streptococcus cuniculi</name>
    <dbReference type="NCBI Taxonomy" id="1432788"/>
    <lineage>
        <taxon>Bacteria</taxon>
        <taxon>Bacillati</taxon>
        <taxon>Bacillota</taxon>
        <taxon>Bacilli</taxon>
        <taxon>Lactobacillales</taxon>
        <taxon>Streptococcaceae</taxon>
        <taxon>Streptococcus</taxon>
    </lineage>
</organism>